<keyword evidence="3" id="KW-1185">Reference proteome</keyword>
<dbReference type="STRING" id="417102.CA982_20890"/>
<keyword evidence="1" id="KW-0472">Membrane</keyword>
<organism evidence="2 3">
    <name type="scientific">Gordonia lacunae</name>
    <dbReference type="NCBI Taxonomy" id="417102"/>
    <lineage>
        <taxon>Bacteria</taxon>
        <taxon>Bacillati</taxon>
        <taxon>Actinomycetota</taxon>
        <taxon>Actinomycetes</taxon>
        <taxon>Mycobacteriales</taxon>
        <taxon>Gordoniaceae</taxon>
        <taxon>Gordonia</taxon>
    </lineage>
</organism>
<evidence type="ECO:0000256" key="1">
    <source>
        <dbReference type="SAM" id="Phobius"/>
    </source>
</evidence>
<feature type="transmembrane region" description="Helical" evidence="1">
    <location>
        <begin position="12"/>
        <end position="35"/>
    </location>
</feature>
<dbReference type="AlphaFoldDB" id="A0A243Q5J7"/>
<protein>
    <submittedName>
        <fullName evidence="2">Uncharacterized protein</fullName>
    </submittedName>
</protein>
<sequence length="68" mass="7193">MSSLNFSTLPPALLAAAIGIAGAVLLSTTCTALWSPDPVQREHARLVLADLLHTVRVVLGRGDRESRS</sequence>
<dbReference type="RefSeq" id="WP_044508713.1">
    <property type="nucleotide sequence ID" value="NZ_NGFO01000029.1"/>
</dbReference>
<gene>
    <name evidence="2" type="ORF">CA982_20890</name>
</gene>
<evidence type="ECO:0000313" key="2">
    <source>
        <dbReference type="EMBL" id="OUC76703.1"/>
    </source>
</evidence>
<dbReference type="OrthoDB" id="9953126at2"/>
<keyword evidence="1" id="KW-1133">Transmembrane helix</keyword>
<comment type="caution">
    <text evidence="2">The sequence shown here is derived from an EMBL/GenBank/DDBJ whole genome shotgun (WGS) entry which is preliminary data.</text>
</comment>
<dbReference type="Proteomes" id="UP000194632">
    <property type="component" value="Unassembled WGS sequence"/>
</dbReference>
<name>A0A243Q5J7_9ACTN</name>
<dbReference type="EMBL" id="NGFO01000029">
    <property type="protein sequence ID" value="OUC76703.1"/>
    <property type="molecule type" value="Genomic_DNA"/>
</dbReference>
<proteinExistence type="predicted"/>
<reference evidence="2 3" key="1">
    <citation type="submission" date="2017-05" db="EMBL/GenBank/DDBJ databases">
        <title>Biotechnological potential of actinobacteria isolated from South African environments.</title>
        <authorList>
            <person name="Le Roes-Hill M."/>
            <person name="Prins A."/>
            <person name="Durrell K.A."/>
        </authorList>
    </citation>
    <scope>NUCLEOTIDE SEQUENCE [LARGE SCALE GENOMIC DNA]</scope>
    <source>
        <strain evidence="2">BS2</strain>
    </source>
</reference>
<evidence type="ECO:0000313" key="3">
    <source>
        <dbReference type="Proteomes" id="UP000194632"/>
    </source>
</evidence>
<keyword evidence="1" id="KW-0812">Transmembrane</keyword>
<accession>A0A243Q5J7</accession>